<reference evidence="1 2" key="1">
    <citation type="journal article" date="2016" name="Antonie Van Leeuwenhoek">
        <title>Bacillus depressus sp. nov., isolated from soil of a sunflower field.</title>
        <authorList>
            <person name="Wei X."/>
            <person name="Xin D."/>
            <person name="Xin Y."/>
            <person name="Zhang H."/>
            <person name="Wang T."/>
            <person name="Zhang J."/>
        </authorList>
    </citation>
    <scope>NUCLEOTIDE SEQUENCE [LARGE SCALE GENOMIC DNA]</scope>
    <source>
        <strain evidence="1 2">BZ1</strain>
    </source>
</reference>
<accession>A0A6L3V6Y6</accession>
<dbReference type="RefSeq" id="WP_151535149.1">
    <property type="nucleotide sequence ID" value="NZ_WBOS01000004.1"/>
</dbReference>
<sequence length="136" mass="15772">MIKRMGIVLFSLLLLIGCNNYNIKQNTELEKNINTSIIMVSDKSDSEIYIKAFTNFEWDKAFLINPYTSQEEIEKQVGVNFKDPSNISSRDDIYLLIFLNNGKVVQYAEINRLQTSFSLADKEFLTPSNDIIYIER</sequence>
<name>A0A6L3V6Y6_9BACI</name>
<dbReference type="AlphaFoldDB" id="A0A6L3V6Y6"/>
<dbReference type="EMBL" id="WBOS01000004">
    <property type="protein sequence ID" value="KAB2336345.1"/>
    <property type="molecule type" value="Genomic_DNA"/>
</dbReference>
<evidence type="ECO:0000313" key="2">
    <source>
        <dbReference type="Proteomes" id="UP000481030"/>
    </source>
</evidence>
<dbReference type="PROSITE" id="PS51257">
    <property type="entry name" value="PROKAR_LIPOPROTEIN"/>
    <property type="match status" value="1"/>
</dbReference>
<dbReference type="OrthoDB" id="8778044at2"/>
<gene>
    <name evidence="1" type="ORF">F7731_12745</name>
</gene>
<keyword evidence="2" id="KW-1185">Reference proteome</keyword>
<proteinExistence type="predicted"/>
<evidence type="ECO:0000313" key="1">
    <source>
        <dbReference type="EMBL" id="KAB2336345.1"/>
    </source>
</evidence>
<comment type="caution">
    <text evidence="1">The sequence shown here is derived from an EMBL/GenBank/DDBJ whole genome shotgun (WGS) entry which is preliminary data.</text>
</comment>
<evidence type="ECO:0008006" key="3">
    <source>
        <dbReference type="Google" id="ProtNLM"/>
    </source>
</evidence>
<organism evidence="1 2">
    <name type="scientific">Cytobacillus depressus</name>
    <dbReference type="NCBI Taxonomy" id="1602942"/>
    <lineage>
        <taxon>Bacteria</taxon>
        <taxon>Bacillati</taxon>
        <taxon>Bacillota</taxon>
        <taxon>Bacilli</taxon>
        <taxon>Bacillales</taxon>
        <taxon>Bacillaceae</taxon>
        <taxon>Cytobacillus</taxon>
    </lineage>
</organism>
<protein>
    <recommendedName>
        <fullName evidence="3">Lipoprotein</fullName>
    </recommendedName>
</protein>
<dbReference type="Proteomes" id="UP000481030">
    <property type="component" value="Unassembled WGS sequence"/>
</dbReference>